<sequence length="102" mass="11599">MEKWKKYLNGYPVYGKNLYGSSGSNMELVVNHSMAVESEIVYRSHNSLYFSRYSLHPHTQFCATSTDEDGTPVGLMRTAHRRVLSEQFVLLRLGIGLALVPF</sequence>
<reference evidence="1 2" key="1">
    <citation type="submission" date="2021-06" db="EMBL/GenBank/DDBJ databases">
        <title>Caerostris extrusa draft genome.</title>
        <authorList>
            <person name="Kono N."/>
            <person name="Arakawa K."/>
        </authorList>
    </citation>
    <scope>NUCLEOTIDE SEQUENCE [LARGE SCALE GENOMIC DNA]</scope>
</reference>
<evidence type="ECO:0000313" key="1">
    <source>
        <dbReference type="EMBL" id="GIY07194.1"/>
    </source>
</evidence>
<dbReference type="Proteomes" id="UP001054945">
    <property type="component" value="Unassembled WGS sequence"/>
</dbReference>
<comment type="caution">
    <text evidence="1">The sequence shown here is derived from an EMBL/GenBank/DDBJ whole genome shotgun (WGS) entry which is preliminary data.</text>
</comment>
<accession>A0AAV4QFY8</accession>
<name>A0AAV4QFY8_CAEEX</name>
<dbReference type="EMBL" id="BPLR01006066">
    <property type="protein sequence ID" value="GIY07194.1"/>
    <property type="molecule type" value="Genomic_DNA"/>
</dbReference>
<evidence type="ECO:0000313" key="2">
    <source>
        <dbReference type="Proteomes" id="UP001054945"/>
    </source>
</evidence>
<organism evidence="1 2">
    <name type="scientific">Caerostris extrusa</name>
    <name type="common">Bark spider</name>
    <name type="synonym">Caerostris bankana</name>
    <dbReference type="NCBI Taxonomy" id="172846"/>
    <lineage>
        <taxon>Eukaryota</taxon>
        <taxon>Metazoa</taxon>
        <taxon>Ecdysozoa</taxon>
        <taxon>Arthropoda</taxon>
        <taxon>Chelicerata</taxon>
        <taxon>Arachnida</taxon>
        <taxon>Araneae</taxon>
        <taxon>Araneomorphae</taxon>
        <taxon>Entelegynae</taxon>
        <taxon>Araneoidea</taxon>
        <taxon>Araneidae</taxon>
        <taxon>Caerostris</taxon>
    </lineage>
</organism>
<gene>
    <name evidence="1" type="ORF">CEXT_600371</name>
</gene>
<keyword evidence="2" id="KW-1185">Reference proteome</keyword>
<proteinExistence type="predicted"/>
<protein>
    <submittedName>
        <fullName evidence="1">Uncharacterized protein</fullName>
    </submittedName>
</protein>
<dbReference type="AlphaFoldDB" id="A0AAV4QFY8"/>